<evidence type="ECO:0000313" key="5">
    <source>
        <dbReference type="EMBL" id="ORD94952.1"/>
    </source>
</evidence>
<keyword evidence="6" id="KW-1185">Reference proteome</keyword>
<dbReference type="GO" id="GO:0006388">
    <property type="term" value="P:tRNA splicing, via endonucleolytic cleavage and ligation"/>
    <property type="evidence" value="ECO:0007669"/>
    <property type="project" value="InterPro"/>
</dbReference>
<comment type="catalytic activity">
    <reaction evidence="3">
        <text>pretRNA = a 3'-half-tRNA molecule with a 5'-OH end + a 5'-half-tRNA molecule with a 2',3'-cyclic phosphate end + an intron with a 2',3'-cyclic phosphate and a 5'-hydroxyl terminus.</text>
        <dbReference type="EC" id="4.6.1.16"/>
    </reaction>
</comment>
<dbReference type="InterPro" id="IPR006677">
    <property type="entry name" value="tRNA_intron_Endonuc_cat-like"/>
</dbReference>
<evidence type="ECO:0000313" key="6">
    <source>
        <dbReference type="Proteomes" id="UP000192639"/>
    </source>
</evidence>
<dbReference type="VEuPathDB" id="MicrosporidiaDB:ECANGB1_2546"/>
<evidence type="ECO:0000256" key="2">
    <source>
        <dbReference type="ARBA" id="ARBA00012573"/>
    </source>
</evidence>
<reference evidence="5 6" key="1">
    <citation type="journal article" date="2017" name="Environ. Microbiol.">
        <title>Decay of the glycolytic pathway and adaptation to intranuclear parasitism within Enterocytozoonidae microsporidia.</title>
        <authorList>
            <person name="Wiredu Boakye D."/>
            <person name="Jaroenlak P."/>
            <person name="Prachumwat A."/>
            <person name="Williams T.A."/>
            <person name="Bateman K.S."/>
            <person name="Itsathitphaisarn O."/>
            <person name="Sritunyalucksana K."/>
            <person name="Paszkiewicz K.H."/>
            <person name="Moore K.A."/>
            <person name="Stentiford G.D."/>
            <person name="Williams B.A."/>
        </authorList>
    </citation>
    <scope>NUCLEOTIDE SEQUENCE [LARGE SCALE GENOMIC DNA]</scope>
    <source>
        <strain evidence="5 6">GB1</strain>
    </source>
</reference>
<dbReference type="InterPro" id="IPR036167">
    <property type="entry name" value="tRNA_intron_Endo_cat-like_sf"/>
</dbReference>
<evidence type="ECO:0000259" key="4">
    <source>
        <dbReference type="Pfam" id="PF01974"/>
    </source>
</evidence>
<dbReference type="GO" id="GO:0005634">
    <property type="term" value="C:nucleus"/>
    <property type="evidence" value="ECO:0007669"/>
    <property type="project" value="UniProtKB-ARBA"/>
</dbReference>
<dbReference type="Gene3D" id="3.40.1350.10">
    <property type="match status" value="1"/>
</dbReference>
<sequence length="94" mass="10848">MIREVVLDLVKKDLDKNSLLYNDALKYGLDLLVYTASCDAVHSKYGLVLFEEGMTYREIVAYQRVCTGSNKMLILAVYQNNRIHYVQVERLVAE</sequence>
<dbReference type="GO" id="GO:0000213">
    <property type="term" value="F:tRNA-intron lyase activity"/>
    <property type="evidence" value="ECO:0007669"/>
    <property type="project" value="UniProtKB-EC"/>
</dbReference>
<dbReference type="Pfam" id="PF01974">
    <property type="entry name" value="tRNA_int_endo"/>
    <property type="match status" value="1"/>
</dbReference>
<comment type="caution">
    <text evidence="5">The sequence shown here is derived from an EMBL/GenBank/DDBJ whole genome shotgun (WGS) entry which is preliminary data.</text>
</comment>
<protein>
    <recommendedName>
        <fullName evidence="2">tRNA-intron lyase</fullName>
        <ecNumber evidence="2">4.6.1.16</ecNumber>
    </recommendedName>
</protein>
<evidence type="ECO:0000256" key="3">
    <source>
        <dbReference type="ARBA" id="ARBA00034031"/>
    </source>
</evidence>
<organism evidence="5 6">
    <name type="scientific">Enterospora canceri</name>
    <dbReference type="NCBI Taxonomy" id="1081671"/>
    <lineage>
        <taxon>Eukaryota</taxon>
        <taxon>Fungi</taxon>
        <taxon>Fungi incertae sedis</taxon>
        <taxon>Microsporidia</taxon>
        <taxon>Enterocytozoonidae</taxon>
        <taxon>Enterospora</taxon>
    </lineage>
</organism>
<dbReference type="AlphaFoldDB" id="A0A1Y1S925"/>
<dbReference type="OrthoDB" id="48041at2759"/>
<evidence type="ECO:0000256" key="1">
    <source>
        <dbReference type="ARBA" id="ARBA00008078"/>
    </source>
</evidence>
<dbReference type="Proteomes" id="UP000192639">
    <property type="component" value="Unassembled WGS sequence"/>
</dbReference>
<dbReference type="SUPFAM" id="SSF53032">
    <property type="entry name" value="tRNA-intron endonuclease catalytic domain-like"/>
    <property type="match status" value="1"/>
</dbReference>
<keyword evidence="5" id="KW-0255">Endonuclease</keyword>
<feature type="domain" description="tRNA intron endonuclease catalytic" evidence="4">
    <location>
        <begin position="10"/>
        <end position="85"/>
    </location>
</feature>
<gene>
    <name evidence="5" type="ORF">ECANGB1_2546</name>
</gene>
<proteinExistence type="inferred from homology"/>
<name>A0A1Y1S925_9MICR</name>
<dbReference type="GO" id="GO:0003676">
    <property type="term" value="F:nucleic acid binding"/>
    <property type="evidence" value="ECO:0007669"/>
    <property type="project" value="InterPro"/>
</dbReference>
<keyword evidence="5" id="KW-0378">Hydrolase</keyword>
<dbReference type="EMBL" id="LWDP01000006">
    <property type="protein sequence ID" value="ORD94952.1"/>
    <property type="molecule type" value="Genomic_DNA"/>
</dbReference>
<keyword evidence="5" id="KW-0540">Nuclease</keyword>
<comment type="similarity">
    <text evidence="1">Belongs to the tRNA-intron endonuclease family.</text>
</comment>
<accession>A0A1Y1S925</accession>
<dbReference type="EC" id="4.6.1.16" evidence="2"/>
<dbReference type="InterPro" id="IPR011856">
    <property type="entry name" value="tRNA_endonuc-like_dom_sf"/>
</dbReference>